<dbReference type="Gene3D" id="3.40.50.300">
    <property type="entry name" value="P-loop containing nucleotide triphosphate hydrolases"/>
    <property type="match status" value="1"/>
</dbReference>
<evidence type="ECO:0000259" key="1">
    <source>
        <dbReference type="Pfam" id="PF01926"/>
    </source>
</evidence>
<sequence length="94" mass="9973">QSAGAPVLTGQSGRIQDLSSQLGGTLVRQRHCSLPPLNIVLTTSAVRIDHAPLLKQPQVCFMGRSNVGKSSLIRALFSLAPEVDVRVSKTPVSL</sequence>
<dbReference type="PANTHER" id="PTHR46498:SF1">
    <property type="entry name" value="GTP-BINDING PROTEIN 8"/>
    <property type="match status" value="1"/>
</dbReference>
<dbReference type="InterPro" id="IPR052279">
    <property type="entry name" value="EngB_GTPase"/>
</dbReference>
<dbReference type="AlphaFoldDB" id="A0A671RNG5"/>
<protein>
    <recommendedName>
        <fullName evidence="1">G domain-containing protein</fullName>
    </recommendedName>
</protein>
<dbReference type="GO" id="GO:0005525">
    <property type="term" value="F:GTP binding"/>
    <property type="evidence" value="ECO:0007669"/>
    <property type="project" value="InterPro"/>
</dbReference>
<reference evidence="2" key="2">
    <citation type="submission" date="2025-09" db="UniProtKB">
        <authorList>
            <consortium name="Ensembl"/>
        </authorList>
    </citation>
    <scope>IDENTIFICATION</scope>
</reference>
<evidence type="ECO:0000313" key="2">
    <source>
        <dbReference type="Ensembl" id="ENSSANP00000084893.1"/>
    </source>
</evidence>
<dbReference type="Proteomes" id="UP000472260">
    <property type="component" value="Unassembled WGS sequence"/>
</dbReference>
<name>A0A671RNG5_9TELE</name>
<proteinExistence type="predicted"/>
<evidence type="ECO:0000313" key="3">
    <source>
        <dbReference type="Proteomes" id="UP000472260"/>
    </source>
</evidence>
<dbReference type="PANTHER" id="PTHR46498">
    <property type="entry name" value="GTP-BINDING PROTEIN 8"/>
    <property type="match status" value="1"/>
</dbReference>
<feature type="domain" description="G" evidence="1">
    <location>
        <begin position="58"/>
        <end position="91"/>
    </location>
</feature>
<organism evidence="2 3">
    <name type="scientific">Sinocyclocheilus anshuiensis</name>
    <dbReference type="NCBI Taxonomy" id="1608454"/>
    <lineage>
        <taxon>Eukaryota</taxon>
        <taxon>Metazoa</taxon>
        <taxon>Chordata</taxon>
        <taxon>Craniata</taxon>
        <taxon>Vertebrata</taxon>
        <taxon>Euteleostomi</taxon>
        <taxon>Actinopterygii</taxon>
        <taxon>Neopterygii</taxon>
        <taxon>Teleostei</taxon>
        <taxon>Ostariophysi</taxon>
        <taxon>Cypriniformes</taxon>
        <taxon>Cyprinidae</taxon>
        <taxon>Cyprininae</taxon>
        <taxon>Sinocyclocheilus</taxon>
    </lineage>
</organism>
<dbReference type="InterPro" id="IPR006073">
    <property type="entry name" value="GTP-bd"/>
</dbReference>
<reference evidence="2" key="1">
    <citation type="submission" date="2025-08" db="UniProtKB">
        <authorList>
            <consortium name="Ensembl"/>
        </authorList>
    </citation>
    <scope>IDENTIFICATION</scope>
</reference>
<dbReference type="SUPFAM" id="SSF52540">
    <property type="entry name" value="P-loop containing nucleoside triphosphate hydrolases"/>
    <property type="match status" value="1"/>
</dbReference>
<dbReference type="InterPro" id="IPR027417">
    <property type="entry name" value="P-loop_NTPase"/>
</dbReference>
<accession>A0A671RNG5</accession>
<dbReference type="Pfam" id="PF01926">
    <property type="entry name" value="MMR_HSR1"/>
    <property type="match status" value="1"/>
</dbReference>
<dbReference type="Ensembl" id="ENSSANT00000090232.1">
    <property type="protein sequence ID" value="ENSSANP00000084893.1"/>
    <property type="gene ID" value="ENSSANG00000042148.1"/>
</dbReference>
<dbReference type="GO" id="GO:0005739">
    <property type="term" value="C:mitochondrion"/>
    <property type="evidence" value="ECO:0007669"/>
    <property type="project" value="TreeGrafter"/>
</dbReference>
<keyword evidence="3" id="KW-1185">Reference proteome</keyword>